<dbReference type="InterPro" id="IPR043519">
    <property type="entry name" value="NT_sf"/>
</dbReference>
<dbReference type="Pfam" id="PF01909">
    <property type="entry name" value="NTP_transf_2"/>
    <property type="match status" value="1"/>
</dbReference>
<dbReference type="eggNOG" id="COG1708">
    <property type="taxonomic scope" value="Bacteria"/>
</dbReference>
<dbReference type="Gene3D" id="3.30.460.10">
    <property type="entry name" value="Beta Polymerase, domain 2"/>
    <property type="match status" value="1"/>
</dbReference>
<accession>D6U8S0</accession>
<evidence type="ECO:0000313" key="3">
    <source>
        <dbReference type="Proteomes" id="UP000004508"/>
    </source>
</evidence>
<dbReference type="InParanoid" id="D6U8S0"/>
<proteinExistence type="predicted"/>
<dbReference type="EMBL" id="ADVG01000006">
    <property type="protein sequence ID" value="EFH79630.1"/>
    <property type="molecule type" value="Genomic_DNA"/>
</dbReference>
<evidence type="ECO:0000259" key="1">
    <source>
        <dbReference type="Pfam" id="PF01909"/>
    </source>
</evidence>
<comment type="caution">
    <text evidence="2">The sequence shown here is derived from an EMBL/GenBank/DDBJ whole genome shotgun (WGS) entry which is preliminary data.</text>
</comment>
<organism evidence="2 3">
    <name type="scientific">Ktedonobacter racemifer DSM 44963</name>
    <dbReference type="NCBI Taxonomy" id="485913"/>
    <lineage>
        <taxon>Bacteria</taxon>
        <taxon>Bacillati</taxon>
        <taxon>Chloroflexota</taxon>
        <taxon>Ktedonobacteria</taxon>
        <taxon>Ktedonobacterales</taxon>
        <taxon>Ktedonobacteraceae</taxon>
        <taxon>Ktedonobacter</taxon>
    </lineage>
</organism>
<evidence type="ECO:0000313" key="2">
    <source>
        <dbReference type="EMBL" id="EFH79630.1"/>
    </source>
</evidence>
<gene>
    <name evidence="2" type="ORF">Krac_0108</name>
</gene>
<dbReference type="CDD" id="cd05403">
    <property type="entry name" value="NT_KNTase_like"/>
    <property type="match status" value="1"/>
</dbReference>
<dbReference type="OrthoDB" id="508024at2"/>
<protein>
    <submittedName>
        <fullName evidence="2">DNA polymerase beta domain protein region</fullName>
    </submittedName>
</protein>
<name>D6U8S0_KTERA</name>
<dbReference type="SUPFAM" id="SSF81301">
    <property type="entry name" value="Nucleotidyltransferase"/>
    <property type="match status" value="1"/>
</dbReference>
<dbReference type="AlphaFoldDB" id="D6U8S0"/>
<sequence>MTMIINNETSTEKIESLYFPLIDEALSIYQEIFQDALIEIRLLGSVPRGEAHPGSSDIDFMALIREKSREASLSLLQESSRRLQSTYLFVSQVDLDCFDVASLSPFQRFVLSSDSLSIYGKDEFTKKVQMIKREHLASLVTPNITALVQEYTDAIHLLESKEALRQMSRVIGKDLLRCLRYILIVEQGIYEKTIENIHKQLLHTLPEYKERICDLFTLYVQPTANKQALLHCLHCSRQELIPLLQRYGF</sequence>
<reference evidence="2 3" key="1">
    <citation type="journal article" date="2011" name="Stand. Genomic Sci.">
        <title>Non-contiguous finished genome sequence and contextual data of the filamentous soil bacterium Ktedonobacter racemifer type strain (SOSP1-21).</title>
        <authorList>
            <person name="Chang Y.J."/>
            <person name="Land M."/>
            <person name="Hauser L."/>
            <person name="Chertkov O."/>
            <person name="Del Rio T.G."/>
            <person name="Nolan M."/>
            <person name="Copeland A."/>
            <person name="Tice H."/>
            <person name="Cheng J.F."/>
            <person name="Lucas S."/>
            <person name="Han C."/>
            <person name="Goodwin L."/>
            <person name="Pitluck S."/>
            <person name="Ivanova N."/>
            <person name="Ovchinikova G."/>
            <person name="Pati A."/>
            <person name="Chen A."/>
            <person name="Palaniappan K."/>
            <person name="Mavromatis K."/>
            <person name="Liolios K."/>
            <person name="Brettin T."/>
            <person name="Fiebig A."/>
            <person name="Rohde M."/>
            <person name="Abt B."/>
            <person name="Goker M."/>
            <person name="Detter J.C."/>
            <person name="Woyke T."/>
            <person name="Bristow J."/>
            <person name="Eisen J.A."/>
            <person name="Markowitz V."/>
            <person name="Hugenholtz P."/>
            <person name="Kyrpides N.C."/>
            <person name="Klenk H.P."/>
            <person name="Lapidus A."/>
        </authorList>
    </citation>
    <scope>NUCLEOTIDE SEQUENCE [LARGE SCALE GENOMIC DNA]</scope>
    <source>
        <strain evidence="3">DSM 44963</strain>
    </source>
</reference>
<keyword evidence="3" id="KW-1185">Reference proteome</keyword>
<dbReference type="GO" id="GO:0016779">
    <property type="term" value="F:nucleotidyltransferase activity"/>
    <property type="evidence" value="ECO:0007669"/>
    <property type="project" value="InterPro"/>
</dbReference>
<dbReference type="Proteomes" id="UP000004508">
    <property type="component" value="Unassembled WGS sequence"/>
</dbReference>
<feature type="domain" description="Polymerase nucleotidyl transferase" evidence="1">
    <location>
        <begin position="24"/>
        <end position="105"/>
    </location>
</feature>
<dbReference type="InterPro" id="IPR002934">
    <property type="entry name" value="Polymerase_NTP_transf_dom"/>
</dbReference>